<evidence type="ECO:0000256" key="1">
    <source>
        <dbReference type="ARBA" id="ARBA00023157"/>
    </source>
</evidence>
<name>A0ABN9V777_9DINO</name>
<feature type="region of interest" description="Disordered" evidence="3">
    <location>
        <begin position="504"/>
        <end position="538"/>
    </location>
</feature>
<feature type="domain" description="VWFD" evidence="4">
    <location>
        <begin position="153"/>
        <end position="360"/>
    </location>
</feature>
<dbReference type="EMBL" id="CAUYUJ010016771">
    <property type="protein sequence ID" value="CAK0868680.1"/>
    <property type="molecule type" value="Genomic_DNA"/>
</dbReference>
<evidence type="ECO:0000313" key="5">
    <source>
        <dbReference type="EMBL" id="CAK0868680.1"/>
    </source>
</evidence>
<keyword evidence="2" id="KW-0325">Glycoprotein</keyword>
<feature type="region of interest" description="Disordered" evidence="3">
    <location>
        <begin position="123"/>
        <end position="148"/>
    </location>
</feature>
<evidence type="ECO:0000256" key="3">
    <source>
        <dbReference type="SAM" id="MobiDB-lite"/>
    </source>
</evidence>
<dbReference type="InterPro" id="IPR050780">
    <property type="entry name" value="Mucin_vWF_Thrombospondin_sf"/>
</dbReference>
<evidence type="ECO:0000256" key="2">
    <source>
        <dbReference type="ARBA" id="ARBA00023180"/>
    </source>
</evidence>
<feature type="region of interest" description="Disordered" evidence="3">
    <location>
        <begin position="726"/>
        <end position="750"/>
    </location>
</feature>
<dbReference type="InterPro" id="IPR001846">
    <property type="entry name" value="VWF_type-D"/>
</dbReference>
<dbReference type="PANTHER" id="PTHR11339">
    <property type="entry name" value="EXTRACELLULAR MATRIX GLYCOPROTEIN RELATED"/>
    <property type="match status" value="1"/>
</dbReference>
<keyword evidence="1" id="KW-1015">Disulfide bond</keyword>
<keyword evidence="6" id="KW-1185">Reference proteome</keyword>
<evidence type="ECO:0000313" key="6">
    <source>
        <dbReference type="Proteomes" id="UP001189429"/>
    </source>
</evidence>
<comment type="caution">
    <text evidence="5">The sequence shown here is derived from an EMBL/GenBank/DDBJ whole genome shotgun (WGS) entry which is preliminary data.</text>
</comment>
<accession>A0ABN9V777</accession>
<gene>
    <name evidence="5" type="ORF">PCOR1329_LOCUS55262</name>
</gene>
<dbReference type="PROSITE" id="PS51233">
    <property type="entry name" value="VWFD"/>
    <property type="match status" value="1"/>
</dbReference>
<feature type="compositionally biased region" description="Low complexity" evidence="3">
    <location>
        <begin position="732"/>
        <end position="746"/>
    </location>
</feature>
<reference evidence="5" key="1">
    <citation type="submission" date="2023-10" db="EMBL/GenBank/DDBJ databases">
        <authorList>
            <person name="Chen Y."/>
            <person name="Shah S."/>
            <person name="Dougan E. K."/>
            <person name="Thang M."/>
            <person name="Chan C."/>
        </authorList>
    </citation>
    <scope>NUCLEOTIDE SEQUENCE [LARGE SCALE GENOMIC DNA]</scope>
</reference>
<feature type="region of interest" description="Disordered" evidence="3">
    <location>
        <begin position="554"/>
        <end position="592"/>
    </location>
</feature>
<protein>
    <recommendedName>
        <fullName evidence="4">VWFD domain-containing protein</fullName>
    </recommendedName>
</protein>
<proteinExistence type="predicted"/>
<sequence>MKTVKAHPRSVLLDKYLPGVGCGNSCGADGCGVGVAPACGDACCGVAGASCGGIAGTTMSYVGAGGDYIATTTYQYVGQGAGTFTVVPIPAAGCSVWWLCCLWWLALLPFLFLAGTTTTTTTTPPIIISTPPPETPPPIVNPTPAPPGPGPAKHCKIFGDPHVITFDGQSASFYSQGEYWTVKSTTVWIQGRYMPTPVTNGLSVMKEVAIGGPFLESKDGTKNILRISSLSATFNDVPIIAGFPDAWENQDPMIKVVSDGNGQVMQSSRYGKQLRVVHVDLPLGVHLEINRWNEPGEGDYINTMITMSKQPNQDGHCGNYNGVTEDDTRPQIRARIGTTGVPQEELLFHTKTPVTPANRPDITNMPIDKTERAEELCTGKSKTGIPNKDCMIDVCFGGEHFADMTDYAVKDSERQNMDETEAEDEDEPGLLTRVFGAKPTEDSGFLTRVLGPSPTEDSGLYTRVLGPGPTKGAGLVTRVLGPKPREGAGLLTRILGPEHALTRAPGSPGAVPDGAPGPWEFGFGGGSPSGVGSKAQPADERRTSWPHVVQAAAVGPPGTDPQLHPALAGVGPPGTDPQLHPALAGVGPPGTDPQLHPALAGGALPASPWPHDVAGGGSGQGAVGREVAVPGTDPQLHGWPPQGVPGTDPQLPLSQGPLRDTTVQELSDVRREMDRLRAEASAPVQAPTAVLRPSAPLTVHVMEAGSRWMMGSFDTRWQPIRPLQISQETKDSPLPISSSSSFSLPPQRQLQKQDTAFEKVQLQLDFHMGQIEKLQQ</sequence>
<feature type="compositionally biased region" description="Pro residues" evidence="3">
    <location>
        <begin position="130"/>
        <end position="148"/>
    </location>
</feature>
<evidence type="ECO:0000259" key="4">
    <source>
        <dbReference type="PROSITE" id="PS51233"/>
    </source>
</evidence>
<dbReference type="Proteomes" id="UP001189429">
    <property type="component" value="Unassembled WGS sequence"/>
</dbReference>
<organism evidence="5 6">
    <name type="scientific">Prorocentrum cordatum</name>
    <dbReference type="NCBI Taxonomy" id="2364126"/>
    <lineage>
        <taxon>Eukaryota</taxon>
        <taxon>Sar</taxon>
        <taxon>Alveolata</taxon>
        <taxon>Dinophyceae</taxon>
        <taxon>Prorocentrales</taxon>
        <taxon>Prorocentraceae</taxon>
        <taxon>Prorocentrum</taxon>
    </lineage>
</organism>